<dbReference type="AlphaFoldDB" id="A0A4U3M7G4"/>
<protein>
    <submittedName>
        <fullName evidence="2">Uncharacterized protein</fullName>
    </submittedName>
</protein>
<feature type="region of interest" description="Disordered" evidence="1">
    <location>
        <begin position="1"/>
        <end position="20"/>
    </location>
</feature>
<evidence type="ECO:0000313" key="2">
    <source>
        <dbReference type="EMBL" id="TKK84781.1"/>
    </source>
</evidence>
<accession>A0A4U3M7G4</accession>
<dbReference type="Proteomes" id="UP000305511">
    <property type="component" value="Unassembled WGS sequence"/>
</dbReference>
<name>A0A4U3M7G4_ENTFL</name>
<evidence type="ECO:0000313" key="3">
    <source>
        <dbReference type="Proteomes" id="UP000305511"/>
    </source>
</evidence>
<comment type="caution">
    <text evidence="2">The sequence shown here is derived from an EMBL/GenBank/DDBJ whole genome shotgun (WGS) entry which is preliminary data.</text>
</comment>
<dbReference type="EMBL" id="SIYF01000230">
    <property type="protein sequence ID" value="TKK84781.1"/>
    <property type="molecule type" value="Genomic_DNA"/>
</dbReference>
<proteinExistence type="predicted"/>
<gene>
    <name evidence="2" type="ORF">EY666_09775</name>
</gene>
<evidence type="ECO:0000256" key="1">
    <source>
        <dbReference type="SAM" id="MobiDB-lite"/>
    </source>
</evidence>
<organism evidence="2 3">
    <name type="scientific">Enterococcus faecalis</name>
    <name type="common">Streptococcus faecalis</name>
    <dbReference type="NCBI Taxonomy" id="1351"/>
    <lineage>
        <taxon>Bacteria</taxon>
        <taxon>Bacillati</taxon>
        <taxon>Bacillota</taxon>
        <taxon>Bacilli</taxon>
        <taxon>Lactobacillales</taxon>
        <taxon>Enterococcaceae</taxon>
        <taxon>Enterococcus</taxon>
    </lineage>
</organism>
<sequence length="70" mass="7962">MAGRLNHRSRATGKNSKKTPKLILCNKKATANTKNARNKIKTVSCMVVRPFNLVSKAILVRKYEFFKKIV</sequence>
<reference evidence="2 3" key="1">
    <citation type="submission" date="2019-02" db="EMBL/GenBank/DDBJ databases">
        <title>Bacteria dissemination in different level of health care in South Africa: the effectiveness of infections prevention and control.</title>
        <authorList>
            <person name="Shobo C."/>
            <person name="Amoako D.G."/>
            <person name="Allam M."/>
            <person name="Ismail A."/>
            <person name="Bester L.A."/>
            <person name="Essack S.Y."/>
        </authorList>
    </citation>
    <scope>NUCLEOTIDE SEQUENCE [LARGE SCALE GENOMIC DNA]</scope>
    <source>
        <strain evidence="2 3">2SIL2</strain>
    </source>
</reference>